<organism evidence="2 3">
    <name type="scientific">Propylenella binzhouense</name>
    <dbReference type="NCBI Taxonomy" id="2555902"/>
    <lineage>
        <taxon>Bacteria</taxon>
        <taxon>Pseudomonadati</taxon>
        <taxon>Pseudomonadota</taxon>
        <taxon>Alphaproteobacteria</taxon>
        <taxon>Hyphomicrobiales</taxon>
        <taxon>Propylenellaceae</taxon>
        <taxon>Propylenella</taxon>
    </lineage>
</organism>
<dbReference type="Proteomes" id="UP000773614">
    <property type="component" value="Unassembled WGS sequence"/>
</dbReference>
<evidence type="ECO:0000313" key="2">
    <source>
        <dbReference type="EMBL" id="MYZ47814.1"/>
    </source>
</evidence>
<dbReference type="AlphaFoldDB" id="A0A964T3V0"/>
<dbReference type="OrthoDB" id="8452378at2"/>
<dbReference type="RefSeq" id="WP_161140165.1">
    <property type="nucleotide sequence ID" value="NZ_SPKJ01000022.1"/>
</dbReference>
<accession>A0A964T3V0</accession>
<protein>
    <submittedName>
        <fullName evidence="2">Uncharacterized protein</fullName>
    </submittedName>
</protein>
<proteinExistence type="predicted"/>
<gene>
    <name evidence="2" type="ORF">E4O86_08825</name>
</gene>
<keyword evidence="1" id="KW-1133">Transmembrane helix</keyword>
<feature type="transmembrane region" description="Helical" evidence="1">
    <location>
        <begin position="6"/>
        <end position="27"/>
    </location>
</feature>
<name>A0A964T3V0_9HYPH</name>
<comment type="caution">
    <text evidence="2">The sequence shown here is derived from an EMBL/GenBank/DDBJ whole genome shotgun (WGS) entry which is preliminary data.</text>
</comment>
<dbReference type="EMBL" id="SPKJ01000022">
    <property type="protein sequence ID" value="MYZ47814.1"/>
    <property type="molecule type" value="Genomic_DNA"/>
</dbReference>
<evidence type="ECO:0000313" key="3">
    <source>
        <dbReference type="Proteomes" id="UP000773614"/>
    </source>
</evidence>
<keyword evidence="1" id="KW-0472">Membrane</keyword>
<sequence>MSPALIGGLVGLAFAAAEYVMFGALIGRAAERGETGRGPRVLDLIRKVQLVLFPLVGIIAGPYVAGSLGVS</sequence>
<evidence type="ECO:0000256" key="1">
    <source>
        <dbReference type="SAM" id="Phobius"/>
    </source>
</evidence>
<keyword evidence="1" id="KW-0812">Transmembrane</keyword>
<feature type="transmembrane region" description="Helical" evidence="1">
    <location>
        <begin position="48"/>
        <end position="65"/>
    </location>
</feature>
<keyword evidence="3" id="KW-1185">Reference proteome</keyword>
<reference evidence="2" key="1">
    <citation type="submission" date="2019-03" db="EMBL/GenBank/DDBJ databases">
        <title>Afifella sp. nov., isolated from activated sludge.</title>
        <authorList>
            <person name="Li Q."/>
            <person name="Liu Y."/>
        </authorList>
    </citation>
    <scope>NUCLEOTIDE SEQUENCE</scope>
    <source>
        <strain evidence="2">L72</strain>
    </source>
</reference>